<keyword evidence="3" id="KW-1185">Reference proteome</keyword>
<dbReference type="AlphaFoldDB" id="A0A7M6DML2"/>
<feature type="transmembrane region" description="Helical" evidence="1">
    <location>
        <begin position="5"/>
        <end position="22"/>
    </location>
</feature>
<feature type="transmembrane region" description="Helical" evidence="1">
    <location>
        <begin position="119"/>
        <end position="137"/>
    </location>
</feature>
<proteinExistence type="predicted"/>
<dbReference type="GeneID" id="136806364"/>
<organism evidence="2 3">
    <name type="scientific">Clytia hemisphaerica</name>
    <dbReference type="NCBI Taxonomy" id="252671"/>
    <lineage>
        <taxon>Eukaryota</taxon>
        <taxon>Metazoa</taxon>
        <taxon>Cnidaria</taxon>
        <taxon>Hydrozoa</taxon>
        <taxon>Hydroidolina</taxon>
        <taxon>Leptothecata</taxon>
        <taxon>Obeliida</taxon>
        <taxon>Clytiidae</taxon>
        <taxon>Clytia</taxon>
    </lineage>
</organism>
<evidence type="ECO:0000256" key="1">
    <source>
        <dbReference type="SAM" id="Phobius"/>
    </source>
</evidence>
<dbReference type="EnsemblMetazoa" id="CLYHEMT016409.1">
    <property type="protein sequence ID" value="CLYHEMP016409.1"/>
    <property type="gene ID" value="CLYHEMG016409"/>
</dbReference>
<dbReference type="Proteomes" id="UP000594262">
    <property type="component" value="Unplaced"/>
</dbReference>
<accession>A0A7M6DML2</accession>
<feature type="transmembrane region" description="Helical" evidence="1">
    <location>
        <begin position="78"/>
        <end position="99"/>
    </location>
</feature>
<evidence type="ECO:0000313" key="3">
    <source>
        <dbReference type="Proteomes" id="UP000594262"/>
    </source>
</evidence>
<protein>
    <submittedName>
        <fullName evidence="2">Uncharacterized protein</fullName>
    </submittedName>
</protein>
<keyword evidence="1" id="KW-0812">Transmembrane</keyword>
<evidence type="ECO:0000313" key="2">
    <source>
        <dbReference type="EnsemblMetazoa" id="CLYHEMP016409.1"/>
    </source>
</evidence>
<keyword evidence="1" id="KW-1133">Transmembrane helix</keyword>
<sequence>MEWKLLYGIIAVCVLPMMGALWKVDREIKENLKHFTINEHSVLLNQVLGLTWRLYFISLVISLMGFGYHIFTLKKFKTVRLLTHVLHILSGFTSMYGSYQILHLFKIDKSYIPDSRTLSLAYISSIISLLIGGYGVCQSREERKIDIETADIVNRNN</sequence>
<name>A0A7M6DML2_9CNID</name>
<keyword evidence="1" id="KW-0472">Membrane</keyword>
<feature type="transmembrane region" description="Helical" evidence="1">
    <location>
        <begin position="52"/>
        <end position="71"/>
    </location>
</feature>
<reference evidence="2" key="1">
    <citation type="submission" date="2021-01" db="UniProtKB">
        <authorList>
            <consortium name="EnsemblMetazoa"/>
        </authorList>
    </citation>
    <scope>IDENTIFICATION</scope>
</reference>
<dbReference type="RefSeq" id="XP_066919028.1">
    <property type="nucleotide sequence ID" value="XM_067062927.1"/>
</dbReference>